<dbReference type="SUPFAM" id="SSF53850">
    <property type="entry name" value="Periplasmic binding protein-like II"/>
    <property type="match status" value="1"/>
</dbReference>
<protein>
    <submittedName>
        <fullName evidence="2">Uncharacterized protein</fullName>
    </submittedName>
</protein>
<dbReference type="AlphaFoldDB" id="A0A1J5PHR6"/>
<organism evidence="2">
    <name type="scientific">mine drainage metagenome</name>
    <dbReference type="NCBI Taxonomy" id="410659"/>
    <lineage>
        <taxon>unclassified sequences</taxon>
        <taxon>metagenomes</taxon>
        <taxon>ecological metagenomes</taxon>
    </lineage>
</organism>
<dbReference type="EMBL" id="MLJW01006166">
    <property type="protein sequence ID" value="OIQ67076.1"/>
    <property type="molecule type" value="Genomic_DNA"/>
</dbReference>
<proteinExistence type="predicted"/>
<accession>A0A1J5PHR6</accession>
<evidence type="ECO:0000313" key="2">
    <source>
        <dbReference type="EMBL" id="OIQ67076.1"/>
    </source>
</evidence>
<reference evidence="2" key="1">
    <citation type="submission" date="2016-10" db="EMBL/GenBank/DDBJ databases">
        <title>Sequence of Gallionella enrichment culture.</title>
        <authorList>
            <person name="Poehlein A."/>
            <person name="Muehling M."/>
            <person name="Daniel R."/>
        </authorList>
    </citation>
    <scope>NUCLEOTIDE SEQUENCE</scope>
</reference>
<gene>
    <name evidence="2" type="ORF">GALL_513480</name>
</gene>
<evidence type="ECO:0000256" key="1">
    <source>
        <dbReference type="SAM" id="MobiDB-lite"/>
    </source>
</evidence>
<name>A0A1J5PHR6_9ZZZZ</name>
<comment type="caution">
    <text evidence="2">The sequence shown here is derived from an EMBL/GenBank/DDBJ whole genome shotgun (WGS) entry which is preliminary data.</text>
</comment>
<sequence length="100" mass="11018">MERGVGYTLLSYGPARHLVDTGRFKSWSIIDPVLTRQLILATSSQRPTTTATRALAKMVRRQVQDLVQRGLWLSPAGRKRAPPVRGDAASPAARRKAVIP</sequence>
<feature type="region of interest" description="Disordered" evidence="1">
    <location>
        <begin position="74"/>
        <end position="100"/>
    </location>
</feature>